<sequence>MNAPKLSPLVDDLKFDWSSQGKIVRDWVYGPFLCKMLRNYGLGGEVAFYPQRNADSFAWFALGNYVKQVTGTYPRYPRPKIYPIEDPMDSDGNDVKVADSDPAQSQGQPPEDIVADSTEDLPEYAEGFSSPNCPDAGIRTNAHSSGTEGNNSDPTPPAVGDKNACHGISGDYWVMSRDVAVENVQDFCGQTERTKTYNVGSVNELELSVKKLNDDTQGPNNSADCIDRFQNVVIDGCDGDDPINNPHNYKFGSTLTTVDSWEYKMTPLSKQVNEVNCDVTYKFFFDGFEVRGKNWADAKLGANGEGLREQLSGCGALTEWKFERTPDDCCFQWYASGQLPIGTKDCVGRAVQSAGGSNEGNCHGAGKRDVPGHNNIDDWPGYGDDSRHVFKSEALRRDKYRRVFRNGQNRRRSS</sequence>
<dbReference type="Proteomes" id="UP001172386">
    <property type="component" value="Unassembled WGS sequence"/>
</dbReference>
<keyword evidence="2" id="KW-1185">Reference proteome</keyword>
<reference evidence="1" key="1">
    <citation type="submission" date="2022-10" db="EMBL/GenBank/DDBJ databases">
        <title>Culturing micro-colonial fungi from biological soil crusts in the Mojave desert and describing Neophaeococcomyces mojavensis, and introducing the new genera and species Taxawa tesnikishii.</title>
        <authorList>
            <person name="Kurbessoian T."/>
            <person name="Stajich J.E."/>
        </authorList>
    </citation>
    <scope>NUCLEOTIDE SEQUENCE</scope>
    <source>
        <strain evidence="1">JES_112</strain>
    </source>
</reference>
<comment type="caution">
    <text evidence="1">The sequence shown here is derived from an EMBL/GenBank/DDBJ whole genome shotgun (WGS) entry which is preliminary data.</text>
</comment>
<name>A0ACC2ZV52_9EURO</name>
<accession>A0ACC2ZV52</accession>
<proteinExistence type="predicted"/>
<protein>
    <submittedName>
        <fullName evidence="1">Uncharacterized protein</fullName>
    </submittedName>
</protein>
<organism evidence="1 2">
    <name type="scientific">Neophaeococcomyces mojaviensis</name>
    <dbReference type="NCBI Taxonomy" id="3383035"/>
    <lineage>
        <taxon>Eukaryota</taxon>
        <taxon>Fungi</taxon>
        <taxon>Dikarya</taxon>
        <taxon>Ascomycota</taxon>
        <taxon>Pezizomycotina</taxon>
        <taxon>Eurotiomycetes</taxon>
        <taxon>Chaetothyriomycetidae</taxon>
        <taxon>Chaetothyriales</taxon>
        <taxon>Chaetothyriales incertae sedis</taxon>
        <taxon>Neophaeococcomyces</taxon>
    </lineage>
</organism>
<evidence type="ECO:0000313" key="1">
    <source>
        <dbReference type="EMBL" id="KAJ9651470.1"/>
    </source>
</evidence>
<dbReference type="EMBL" id="JAPDRQ010000255">
    <property type="protein sequence ID" value="KAJ9651470.1"/>
    <property type="molecule type" value="Genomic_DNA"/>
</dbReference>
<gene>
    <name evidence="1" type="ORF">H2198_009264</name>
</gene>
<evidence type="ECO:0000313" key="2">
    <source>
        <dbReference type="Proteomes" id="UP001172386"/>
    </source>
</evidence>